<evidence type="ECO:0000313" key="1">
    <source>
        <dbReference type="EMBL" id="SVD00845.1"/>
    </source>
</evidence>
<sequence length="56" mass="6175">MEDILKGSVDNHIHCCPHINKRSTNIFDVVDQAEKSGMYAIGLMDNFSNSSGYASL</sequence>
<reference evidence="1" key="1">
    <citation type="submission" date="2018-05" db="EMBL/GenBank/DDBJ databases">
        <authorList>
            <person name="Lanie J.A."/>
            <person name="Ng W.-L."/>
            <person name="Kazmierczak K.M."/>
            <person name="Andrzejewski T.M."/>
            <person name="Davidsen T.M."/>
            <person name="Wayne K.J."/>
            <person name="Tettelin H."/>
            <person name="Glass J.I."/>
            <person name="Rusch D."/>
            <person name="Podicherti R."/>
            <person name="Tsui H.-C.T."/>
            <person name="Winkler M.E."/>
        </authorList>
    </citation>
    <scope>NUCLEOTIDE SEQUENCE</scope>
</reference>
<dbReference type="Pfam" id="PF19799">
    <property type="entry name" value="DUF6282"/>
    <property type="match status" value="1"/>
</dbReference>
<evidence type="ECO:0008006" key="2">
    <source>
        <dbReference type="Google" id="ProtNLM"/>
    </source>
</evidence>
<feature type="non-terminal residue" evidence="1">
    <location>
        <position position="56"/>
    </location>
</feature>
<dbReference type="AlphaFoldDB" id="A0A382RUJ7"/>
<proteinExistence type="predicted"/>
<dbReference type="EMBL" id="UINC01123995">
    <property type="protein sequence ID" value="SVD00845.1"/>
    <property type="molecule type" value="Genomic_DNA"/>
</dbReference>
<name>A0A382RUJ7_9ZZZZ</name>
<organism evidence="1">
    <name type="scientific">marine metagenome</name>
    <dbReference type="NCBI Taxonomy" id="408172"/>
    <lineage>
        <taxon>unclassified sequences</taxon>
        <taxon>metagenomes</taxon>
        <taxon>ecological metagenomes</taxon>
    </lineage>
</organism>
<dbReference type="InterPro" id="IPR046249">
    <property type="entry name" value="DUF6282"/>
</dbReference>
<protein>
    <recommendedName>
        <fullName evidence="2">PHP domain-containing protein</fullName>
    </recommendedName>
</protein>
<gene>
    <name evidence="1" type="ORF">METZ01_LOCUS353699</name>
</gene>
<accession>A0A382RUJ7</accession>